<dbReference type="InterPro" id="IPR000531">
    <property type="entry name" value="Beta-barrel_TonB"/>
</dbReference>
<dbReference type="InterPro" id="IPR036942">
    <property type="entry name" value="Beta-barrel_TonB_sf"/>
</dbReference>
<evidence type="ECO:0000259" key="7">
    <source>
        <dbReference type="Pfam" id="PF00593"/>
    </source>
</evidence>
<keyword evidence="3" id="KW-0998">Cell outer membrane</keyword>
<accession>A0A560HYL3</accession>
<proteinExistence type="inferred from homology"/>
<comment type="subcellular location">
    <subcellularLocation>
        <location evidence="1 4">Cell outer membrane</location>
    </subcellularLocation>
</comment>
<keyword evidence="9" id="KW-0675">Receptor</keyword>
<comment type="caution">
    <text evidence="9">The sequence shown here is derived from an EMBL/GenBank/DDBJ whole genome shotgun (WGS) entry which is preliminary data.</text>
</comment>
<name>A0A560HYL3_9PROT</name>
<dbReference type="Pfam" id="PF07715">
    <property type="entry name" value="Plug"/>
    <property type="match status" value="1"/>
</dbReference>
<dbReference type="PANTHER" id="PTHR47234:SF2">
    <property type="entry name" value="TONB-DEPENDENT RECEPTOR"/>
    <property type="match status" value="1"/>
</dbReference>
<evidence type="ECO:0000313" key="10">
    <source>
        <dbReference type="Proteomes" id="UP000318050"/>
    </source>
</evidence>
<feature type="signal peptide" evidence="6">
    <location>
        <begin position="1"/>
        <end position="25"/>
    </location>
</feature>
<evidence type="ECO:0000256" key="1">
    <source>
        <dbReference type="ARBA" id="ARBA00004442"/>
    </source>
</evidence>
<dbReference type="Gene3D" id="2.170.130.10">
    <property type="entry name" value="TonB-dependent receptor, plug domain"/>
    <property type="match status" value="1"/>
</dbReference>
<dbReference type="PANTHER" id="PTHR47234">
    <property type="match status" value="1"/>
</dbReference>
<dbReference type="EMBL" id="VITT01000023">
    <property type="protein sequence ID" value="TWB50659.1"/>
    <property type="molecule type" value="Genomic_DNA"/>
</dbReference>
<keyword evidence="6" id="KW-0732">Signal</keyword>
<gene>
    <name evidence="9" type="ORF">FBZ92_12379</name>
</gene>
<organism evidence="9 10">
    <name type="scientific">Nitrospirillum amazonense</name>
    <dbReference type="NCBI Taxonomy" id="28077"/>
    <lineage>
        <taxon>Bacteria</taxon>
        <taxon>Pseudomonadati</taxon>
        <taxon>Pseudomonadota</taxon>
        <taxon>Alphaproteobacteria</taxon>
        <taxon>Rhodospirillales</taxon>
        <taxon>Azospirillaceae</taxon>
        <taxon>Nitrospirillum</taxon>
    </lineage>
</organism>
<dbReference type="Gene3D" id="2.40.170.20">
    <property type="entry name" value="TonB-dependent receptor, beta-barrel domain"/>
    <property type="match status" value="1"/>
</dbReference>
<dbReference type="AlphaFoldDB" id="A0A560HYL3"/>
<dbReference type="Pfam" id="PF00593">
    <property type="entry name" value="TonB_dep_Rec_b-barrel"/>
    <property type="match status" value="1"/>
</dbReference>
<dbReference type="InterPro" id="IPR012910">
    <property type="entry name" value="Plug_dom"/>
</dbReference>
<evidence type="ECO:0000256" key="4">
    <source>
        <dbReference type="RuleBase" id="RU003357"/>
    </source>
</evidence>
<feature type="region of interest" description="Disordered" evidence="5">
    <location>
        <begin position="225"/>
        <end position="250"/>
    </location>
</feature>
<evidence type="ECO:0000259" key="8">
    <source>
        <dbReference type="Pfam" id="PF07715"/>
    </source>
</evidence>
<feature type="compositionally biased region" description="Polar residues" evidence="5">
    <location>
        <begin position="233"/>
        <end position="245"/>
    </location>
</feature>
<dbReference type="GO" id="GO:0009279">
    <property type="term" value="C:cell outer membrane"/>
    <property type="evidence" value="ECO:0007669"/>
    <property type="project" value="UniProtKB-SubCell"/>
</dbReference>
<evidence type="ECO:0000256" key="5">
    <source>
        <dbReference type="SAM" id="MobiDB-lite"/>
    </source>
</evidence>
<dbReference type="Proteomes" id="UP000318050">
    <property type="component" value="Unassembled WGS sequence"/>
</dbReference>
<feature type="chain" id="PRO_5021872398" evidence="6">
    <location>
        <begin position="26"/>
        <end position="984"/>
    </location>
</feature>
<evidence type="ECO:0000313" key="9">
    <source>
        <dbReference type="EMBL" id="TWB50659.1"/>
    </source>
</evidence>
<feature type="domain" description="TonB-dependent receptor-like beta-barrel" evidence="7">
    <location>
        <begin position="405"/>
        <end position="956"/>
    </location>
</feature>
<comment type="similarity">
    <text evidence="4">Belongs to the TonB-dependent receptor family.</text>
</comment>
<dbReference type="SUPFAM" id="SSF56935">
    <property type="entry name" value="Porins"/>
    <property type="match status" value="1"/>
</dbReference>
<feature type="domain" description="TonB-dependent receptor plug" evidence="8">
    <location>
        <begin position="53"/>
        <end position="168"/>
    </location>
</feature>
<protein>
    <submittedName>
        <fullName evidence="9">TonB-dependent receptor-like protein</fullName>
    </submittedName>
</protein>
<dbReference type="InterPro" id="IPR037066">
    <property type="entry name" value="Plug_dom_sf"/>
</dbReference>
<evidence type="ECO:0000256" key="2">
    <source>
        <dbReference type="ARBA" id="ARBA00023136"/>
    </source>
</evidence>
<sequence>MGYRGMRGALLSTTVMLGLTGVALAQTVAANDDADSLQEIIVTGSRIRRPEAATAAPVTVIDQQSFLDRGYVQAGQALNQMTSNVPAMPQAKGDGTAAGGGQTFPNLLGLGAGRTLTLVDGRRFVASSTGLDSPTVDTNILPTGLIKKIEVVQGGGAAVYGSDAIAGVVNYILKDDFEGFTFDTQNGASTRGDYPQNSVRATYGHNFGNKRGNIAVDAEWSRTEPLLDKDRPSSNLAYTTASNPADTGPNDGISALRPVLDTHFWEFNNNGVIFTTPAPVSAFLLKSGGTPQQFTSGGALTAYNPGTLAGVPFASGGDGESYRNLATLYTGVERANANIIGHYDITDHLKLSGSLLFAQTTGSDPYGNSASNTVLNSPATGSGYIAFTRNNAFLTADTVAALSAASPTFRNGGPLFLSKFWDDLLPTREIKTTTDTTRVQVGLDGDFDLLDRNFYWSVSPSRGITDGRIRGWGVYTAHFNNAVNAVKNASGTIVCAINADASTANDDPGCAPLNPFGTGNVSQAAQAYVTRPSGQDILNTQDDVLATIGSDLFHAPAGAVKFNLAYEYRREKASFSPLAADQDGVLGSGVATVATSGQYHTNELSGEVLVPLLGKDFTLPLVQNLEFNGAYRLVENSAAGRENVWSAGLRWEVVSDLTLRASRSRNFRAPTLNQLFAPSSSALGPIAQDPCDADRINSGPNPAVRRANCQALFAAHPSYGPLAGFQDPAENFNTALVTTGGNADLKNEISNTTSFGFILQPHFVPGLTIIADRIQINLQNGLSAFAPQDFLATCFDTPGMPSDVCGRFSRDSTGAVTAADSTTFNAGSVRYRGETYNVDYAFDLQDVLGEGGWGALDLSVQATHTSLLETSVTGFDLTRTDGTTAQPSWVTRFDMRYVRGPLRLTYSLYYLPEEPVSRYSTIENTPYPVVGANAQHSISAQYDFGDYAVRAGIVNLTDEQPSYPTRNYGDILGRQFFVGFSAHY</sequence>
<evidence type="ECO:0000256" key="6">
    <source>
        <dbReference type="SAM" id="SignalP"/>
    </source>
</evidence>
<evidence type="ECO:0000256" key="3">
    <source>
        <dbReference type="ARBA" id="ARBA00023237"/>
    </source>
</evidence>
<keyword evidence="2 4" id="KW-0472">Membrane</keyword>
<keyword evidence="4" id="KW-0798">TonB box</keyword>
<reference evidence="9 10" key="1">
    <citation type="submission" date="2019-06" db="EMBL/GenBank/DDBJ databases">
        <title>Genomic Encyclopedia of Type Strains, Phase IV (KMG-V): Genome sequencing to study the core and pangenomes of soil and plant-associated prokaryotes.</title>
        <authorList>
            <person name="Whitman W."/>
        </authorList>
    </citation>
    <scope>NUCLEOTIDE SEQUENCE [LARGE SCALE GENOMIC DNA]</scope>
    <source>
        <strain evidence="9 10">BR 11140</strain>
    </source>
</reference>